<dbReference type="RefSeq" id="WP_129242501.1">
    <property type="nucleotide sequence ID" value="NZ_UFQC01000021.1"/>
</dbReference>
<sequence>MTPTSHTLITAVQLAAVLQATRKAQGLTQSALAARIGLSQSRVSHLELNAHELSVEQLLAWCAALGLELAIGTRGNAAVSAEPTADW</sequence>
<dbReference type="OrthoDB" id="8757559at2"/>
<dbReference type="InterPro" id="IPR010982">
    <property type="entry name" value="Lambda_DNA-bd_dom_sf"/>
</dbReference>
<dbReference type="InterPro" id="IPR001387">
    <property type="entry name" value="Cro/C1-type_HTH"/>
</dbReference>
<dbReference type="SMART" id="SM00530">
    <property type="entry name" value="HTH_XRE"/>
    <property type="match status" value="1"/>
</dbReference>
<accession>A0A446CQ62</accession>
<dbReference type="PROSITE" id="PS50943">
    <property type="entry name" value="HTH_CROC1"/>
    <property type="match status" value="1"/>
</dbReference>
<dbReference type="GO" id="GO:0003677">
    <property type="term" value="F:DNA binding"/>
    <property type="evidence" value="ECO:0007669"/>
    <property type="project" value="InterPro"/>
</dbReference>
<organism evidence="2 3">
    <name type="scientific">Achromobacter veterisilvae</name>
    <dbReference type="NCBI Taxonomy" id="2069367"/>
    <lineage>
        <taxon>Bacteria</taxon>
        <taxon>Pseudomonadati</taxon>
        <taxon>Pseudomonadota</taxon>
        <taxon>Betaproteobacteria</taxon>
        <taxon>Burkholderiales</taxon>
        <taxon>Alcaligenaceae</taxon>
        <taxon>Achromobacter</taxon>
    </lineage>
</organism>
<evidence type="ECO:0000313" key="3">
    <source>
        <dbReference type="Proteomes" id="UP000289465"/>
    </source>
</evidence>
<feature type="domain" description="HTH cro/C1-type" evidence="1">
    <location>
        <begin position="18"/>
        <end position="72"/>
    </location>
</feature>
<dbReference type="SUPFAM" id="SSF47413">
    <property type="entry name" value="lambda repressor-like DNA-binding domains"/>
    <property type="match status" value="1"/>
</dbReference>
<dbReference type="AlphaFoldDB" id="A0A446CQ62"/>
<protein>
    <recommendedName>
        <fullName evidence="1">HTH cro/C1-type domain-containing protein</fullName>
    </recommendedName>
</protein>
<dbReference type="EMBL" id="UFQC01000021">
    <property type="protein sequence ID" value="SSW70116.1"/>
    <property type="molecule type" value="Genomic_DNA"/>
</dbReference>
<dbReference type="Gene3D" id="1.10.260.40">
    <property type="entry name" value="lambda repressor-like DNA-binding domains"/>
    <property type="match status" value="1"/>
</dbReference>
<gene>
    <name evidence="2" type="ORF">AVE30378_03851</name>
</gene>
<dbReference type="CDD" id="cd00093">
    <property type="entry name" value="HTH_XRE"/>
    <property type="match status" value="1"/>
</dbReference>
<dbReference type="Proteomes" id="UP000289465">
    <property type="component" value="Unassembled WGS sequence"/>
</dbReference>
<reference evidence="2 3" key="1">
    <citation type="submission" date="2018-07" db="EMBL/GenBank/DDBJ databases">
        <authorList>
            <person name="Peeters C."/>
        </authorList>
    </citation>
    <scope>NUCLEOTIDE SEQUENCE [LARGE SCALE GENOMIC DNA]</scope>
    <source>
        <strain evidence="2 3">LMG 30378</strain>
    </source>
</reference>
<proteinExistence type="predicted"/>
<evidence type="ECO:0000313" key="2">
    <source>
        <dbReference type="EMBL" id="SSW70116.1"/>
    </source>
</evidence>
<name>A0A446CQ62_9BURK</name>
<dbReference type="Pfam" id="PF01381">
    <property type="entry name" value="HTH_3"/>
    <property type="match status" value="1"/>
</dbReference>
<evidence type="ECO:0000259" key="1">
    <source>
        <dbReference type="PROSITE" id="PS50943"/>
    </source>
</evidence>